<dbReference type="KEGG" id="fcy:FRACYDRAFT_277088"/>
<keyword evidence="2" id="KW-1185">Reference proteome</keyword>
<name>A0A1E7EXF9_9STRA</name>
<evidence type="ECO:0000313" key="1">
    <source>
        <dbReference type="EMBL" id="OEU10592.1"/>
    </source>
</evidence>
<gene>
    <name evidence="1" type="ORF">FRACYDRAFT_277088</name>
</gene>
<evidence type="ECO:0000313" key="2">
    <source>
        <dbReference type="Proteomes" id="UP000095751"/>
    </source>
</evidence>
<accession>A0A1E7EXF9</accession>
<reference evidence="1 2" key="1">
    <citation type="submission" date="2016-09" db="EMBL/GenBank/DDBJ databases">
        <title>Extensive genetic diversity and differential bi-allelic expression allows diatom success in the polar Southern Ocean.</title>
        <authorList>
            <consortium name="DOE Joint Genome Institute"/>
            <person name="Mock T."/>
            <person name="Otillar R.P."/>
            <person name="Strauss J."/>
            <person name="Dupont C."/>
            <person name="Frickenhaus S."/>
            <person name="Maumus F."/>
            <person name="Mcmullan M."/>
            <person name="Sanges R."/>
            <person name="Schmutz J."/>
            <person name="Toseland A."/>
            <person name="Valas R."/>
            <person name="Veluchamy A."/>
            <person name="Ward B.J."/>
            <person name="Allen A."/>
            <person name="Barry K."/>
            <person name="Falciatore A."/>
            <person name="Ferrante M."/>
            <person name="Fortunato A.E."/>
            <person name="Gloeckner G."/>
            <person name="Gruber A."/>
            <person name="Hipkin R."/>
            <person name="Janech M."/>
            <person name="Kroth P."/>
            <person name="Leese F."/>
            <person name="Lindquist E."/>
            <person name="Lyon B.R."/>
            <person name="Martin J."/>
            <person name="Mayer C."/>
            <person name="Parker M."/>
            <person name="Quesneville H."/>
            <person name="Raymond J."/>
            <person name="Uhlig C."/>
            <person name="Valentin K.U."/>
            <person name="Worden A.Z."/>
            <person name="Armbrust E.V."/>
            <person name="Bowler C."/>
            <person name="Green B."/>
            <person name="Moulton V."/>
            <person name="Van Oosterhout C."/>
            <person name="Grigoriev I."/>
        </authorList>
    </citation>
    <scope>NUCLEOTIDE SEQUENCE [LARGE SCALE GENOMIC DNA]</scope>
    <source>
        <strain evidence="1 2">CCMP1102</strain>
    </source>
</reference>
<organism evidence="1 2">
    <name type="scientific">Fragilariopsis cylindrus CCMP1102</name>
    <dbReference type="NCBI Taxonomy" id="635003"/>
    <lineage>
        <taxon>Eukaryota</taxon>
        <taxon>Sar</taxon>
        <taxon>Stramenopiles</taxon>
        <taxon>Ochrophyta</taxon>
        <taxon>Bacillariophyta</taxon>
        <taxon>Bacillariophyceae</taxon>
        <taxon>Bacillariophycidae</taxon>
        <taxon>Bacillariales</taxon>
        <taxon>Bacillariaceae</taxon>
        <taxon>Fragilariopsis</taxon>
    </lineage>
</organism>
<sequence length="219" mass="25713">MAYTKGMKEATIPSECPPVNLTDVARIRTEIATTQCRNGKKILEGCNRINFSHCESIDKFLESKRRHNQYSRIIMGQLPELPEMENSQTPTYDDVALYTLRDLGGLIQYNENNDDEDFIWFAITERMKESLCLFYYTLEFDPIPEKSSRFKPCRPLSIWEERHKKYVEEHETFDYTIWRAANAILDSRLEAMKLEIKSRLDQGEELNSIRYLGPGCYVE</sequence>
<protein>
    <submittedName>
        <fullName evidence="1">Uncharacterized protein</fullName>
    </submittedName>
</protein>
<dbReference type="OrthoDB" id="52000at2759"/>
<dbReference type="EMBL" id="KV784371">
    <property type="protein sequence ID" value="OEU10592.1"/>
    <property type="molecule type" value="Genomic_DNA"/>
</dbReference>
<proteinExistence type="predicted"/>
<dbReference type="InParanoid" id="A0A1E7EXF9"/>
<dbReference type="Proteomes" id="UP000095751">
    <property type="component" value="Unassembled WGS sequence"/>
</dbReference>
<dbReference type="AlphaFoldDB" id="A0A1E7EXF9"/>